<dbReference type="Proteomes" id="UP001177260">
    <property type="component" value="Unassembled WGS sequence"/>
</dbReference>
<reference evidence="1 2" key="1">
    <citation type="journal article" date="2023" name="ACS Omega">
        <title>Identification of the Neoaspergillic Acid Biosynthesis Gene Cluster by Establishing an In Vitro CRISPR-Ribonucleoprotein Genetic System in Aspergillus melleus.</title>
        <authorList>
            <person name="Yuan B."/>
            <person name="Grau M.F."/>
            <person name="Murata R.M."/>
            <person name="Torok T."/>
            <person name="Venkateswaran K."/>
            <person name="Stajich J.E."/>
            <person name="Wang C.C.C."/>
        </authorList>
    </citation>
    <scope>NUCLEOTIDE SEQUENCE [LARGE SCALE GENOMIC DNA]</scope>
    <source>
        <strain evidence="1 2">IMV 1140</strain>
    </source>
</reference>
<evidence type="ECO:0000313" key="2">
    <source>
        <dbReference type="Proteomes" id="UP001177260"/>
    </source>
</evidence>
<evidence type="ECO:0000313" key="1">
    <source>
        <dbReference type="EMBL" id="KAK1147332.1"/>
    </source>
</evidence>
<comment type="caution">
    <text evidence="1">The sequence shown here is derived from an EMBL/GenBank/DDBJ whole genome shotgun (WGS) entry which is preliminary data.</text>
</comment>
<name>A0ACC3B9L4_9EURO</name>
<organism evidence="1 2">
    <name type="scientific">Aspergillus melleus</name>
    <dbReference type="NCBI Taxonomy" id="138277"/>
    <lineage>
        <taxon>Eukaryota</taxon>
        <taxon>Fungi</taxon>
        <taxon>Dikarya</taxon>
        <taxon>Ascomycota</taxon>
        <taxon>Pezizomycotina</taxon>
        <taxon>Eurotiomycetes</taxon>
        <taxon>Eurotiomycetidae</taxon>
        <taxon>Eurotiales</taxon>
        <taxon>Aspergillaceae</taxon>
        <taxon>Aspergillus</taxon>
        <taxon>Aspergillus subgen. Circumdati</taxon>
    </lineage>
</organism>
<keyword evidence="2" id="KW-1185">Reference proteome</keyword>
<protein>
    <submittedName>
        <fullName evidence="1">Uncharacterized protein</fullName>
    </submittedName>
</protein>
<sequence length="248" mass="27222">MTCEACRTIPPVISQGYEPKGEYSIIAGLNTYKTGNLNSTTAIIDIYDIFGISPQTIQGADLLAARLNTLVLVPDFFKGKGAQHDWLPMDTAEKETAMMGFFREYAQFEPNVGVLKNAVVGFKVAFPAVETWGVFGLCWGGKVTALSSGEGTPFAASGQVHPGRMDKADAEKITIPHIVLASKDEPADVVQQYTEIICHNEKGGVVETYENMWHGWMGARADLDGDESVKEYCRGYEQLAAFFEQHLR</sequence>
<gene>
    <name evidence="1" type="ORF">N8T08_001409</name>
</gene>
<accession>A0ACC3B9L4</accession>
<proteinExistence type="predicted"/>
<dbReference type="EMBL" id="JAOPJF010000012">
    <property type="protein sequence ID" value="KAK1147332.1"/>
    <property type="molecule type" value="Genomic_DNA"/>
</dbReference>